<evidence type="ECO:0000256" key="2">
    <source>
        <dbReference type="ARBA" id="ARBA00004496"/>
    </source>
</evidence>
<proteinExistence type="inferred from homology"/>
<dbReference type="FunFam" id="3.20.20.70:FF:000009">
    <property type="entry name" value="1-(5-phosphoribosyl)-5-[(5-phosphoribosylamino)methylideneamino] imidazole-4-carboxamide isomerase"/>
    <property type="match status" value="1"/>
</dbReference>
<evidence type="ECO:0000313" key="12">
    <source>
        <dbReference type="EMBL" id="SNC63081.1"/>
    </source>
</evidence>
<feature type="active site" description="Proton donor" evidence="9">
    <location>
        <position position="131"/>
    </location>
</feature>
<dbReference type="PANTHER" id="PTHR43090">
    <property type="entry name" value="1-(5-PHOSPHORIBOSYL)-5-[(5-PHOSPHORIBOSYLAMINO)METHYLIDENEAMINO] IMIDAZOLE-4-CARBOXAMIDE ISOMERASE"/>
    <property type="match status" value="1"/>
</dbReference>
<dbReference type="SUPFAM" id="SSF51366">
    <property type="entry name" value="Ribulose-phoshate binding barrel"/>
    <property type="match status" value="1"/>
</dbReference>
<evidence type="ECO:0000256" key="8">
    <source>
        <dbReference type="ARBA" id="ARBA00023235"/>
    </source>
</evidence>
<dbReference type="GO" id="GO:0003949">
    <property type="term" value="F:1-(5-phosphoribosyl)-5-[(5-phosphoribosylamino)methylideneamino]imidazole-4-carboxamide isomerase activity"/>
    <property type="evidence" value="ECO:0007669"/>
    <property type="project" value="UniProtKB-UniRule"/>
</dbReference>
<dbReference type="CDD" id="cd04732">
    <property type="entry name" value="HisA"/>
    <property type="match status" value="1"/>
</dbReference>
<dbReference type="UniPathway" id="UPA00031">
    <property type="reaction ID" value="UER00009"/>
</dbReference>
<dbReference type="PANTHER" id="PTHR43090:SF2">
    <property type="entry name" value="1-(5-PHOSPHORIBOSYL)-5-[(5-PHOSPHORIBOSYLAMINO)METHYLIDENEAMINO] IMIDAZOLE-4-CARBOXAMIDE ISOMERASE"/>
    <property type="match status" value="1"/>
</dbReference>
<dbReference type="EMBL" id="FYEX01000001">
    <property type="protein sequence ID" value="SNC63081.1"/>
    <property type="molecule type" value="Genomic_DNA"/>
</dbReference>
<gene>
    <name evidence="9" type="primary">hisA</name>
    <name evidence="12" type="ORF">SAMN06295916_0807</name>
</gene>
<evidence type="ECO:0000256" key="10">
    <source>
        <dbReference type="RuleBase" id="RU003657"/>
    </source>
</evidence>
<dbReference type="RefSeq" id="WP_088812677.1">
    <property type="nucleotide sequence ID" value="NZ_FYEX01000001.1"/>
</dbReference>
<dbReference type="InterPro" id="IPR011060">
    <property type="entry name" value="RibuloseP-bd_barrel"/>
</dbReference>
<keyword evidence="6 9" id="KW-0028">Amino-acid biosynthesis</keyword>
<comment type="subcellular location">
    <subcellularLocation>
        <location evidence="2 9 11">Cytoplasm</location>
    </subcellularLocation>
</comment>
<dbReference type="Pfam" id="PF00977">
    <property type="entry name" value="His_biosynth"/>
    <property type="match status" value="1"/>
</dbReference>
<dbReference type="InterPro" id="IPR023016">
    <property type="entry name" value="HisA/PriA"/>
</dbReference>
<accession>A0A212TB77</accession>
<dbReference type="NCBIfam" id="NF010112">
    <property type="entry name" value="PRK13585.1"/>
    <property type="match status" value="1"/>
</dbReference>
<dbReference type="NCBIfam" id="TIGR00007">
    <property type="entry name" value="1-(5-phosphoribosyl)-5-[(5-phosphoribosylamino)methylideneamino]imidazole-4-carboxamide isomerase"/>
    <property type="match status" value="1"/>
</dbReference>
<dbReference type="Gene3D" id="3.20.20.70">
    <property type="entry name" value="Aldolase class I"/>
    <property type="match status" value="1"/>
</dbReference>
<comment type="pathway">
    <text evidence="3 9 11">Amino-acid biosynthesis; L-histidine biosynthesis; L-histidine from 5-phospho-alpha-D-ribose 1-diphosphate: step 4/9.</text>
</comment>
<evidence type="ECO:0000313" key="13">
    <source>
        <dbReference type="Proteomes" id="UP000197215"/>
    </source>
</evidence>
<reference evidence="12 13" key="1">
    <citation type="submission" date="2017-06" db="EMBL/GenBank/DDBJ databases">
        <authorList>
            <person name="Kim H.J."/>
            <person name="Triplett B.A."/>
        </authorList>
    </citation>
    <scope>NUCLEOTIDE SEQUENCE [LARGE SCALE GENOMIC DNA]</scope>
    <source>
        <strain evidence="12 13">MWH-VicM1</strain>
    </source>
</reference>
<keyword evidence="8 9" id="KW-0413">Isomerase</keyword>
<dbReference type="GO" id="GO:0000162">
    <property type="term" value="P:L-tryptophan biosynthetic process"/>
    <property type="evidence" value="ECO:0007669"/>
    <property type="project" value="TreeGrafter"/>
</dbReference>
<dbReference type="Proteomes" id="UP000197215">
    <property type="component" value="Unassembled WGS sequence"/>
</dbReference>
<comment type="catalytic activity">
    <reaction evidence="1 9 11">
        <text>1-(5-phospho-beta-D-ribosyl)-5-[(5-phospho-beta-D-ribosylamino)methylideneamino]imidazole-4-carboxamide = 5-[(5-phospho-1-deoxy-D-ribulos-1-ylimino)methylamino]-1-(5-phospho-beta-D-ribosyl)imidazole-4-carboxamide</text>
        <dbReference type="Rhea" id="RHEA:15469"/>
        <dbReference type="ChEBI" id="CHEBI:58435"/>
        <dbReference type="ChEBI" id="CHEBI:58525"/>
        <dbReference type="EC" id="5.3.1.16"/>
    </reaction>
</comment>
<evidence type="ECO:0000256" key="11">
    <source>
        <dbReference type="RuleBase" id="RU003658"/>
    </source>
</evidence>
<dbReference type="HAMAP" id="MF_01014">
    <property type="entry name" value="HisA"/>
    <property type="match status" value="1"/>
</dbReference>
<dbReference type="GO" id="GO:0000105">
    <property type="term" value="P:L-histidine biosynthetic process"/>
    <property type="evidence" value="ECO:0007669"/>
    <property type="project" value="UniProtKB-UniRule"/>
</dbReference>
<dbReference type="OrthoDB" id="9807749at2"/>
<protein>
    <recommendedName>
        <fullName evidence="9 11">1-(5-phosphoribosyl)-5-[(5-phosphoribosylamino)methylideneamino] imidazole-4-carboxamide isomerase</fullName>
        <ecNumber evidence="9 11">5.3.1.16</ecNumber>
    </recommendedName>
    <alternativeName>
        <fullName evidence="9">Phosphoribosylformimino-5-aminoimidazole carboxamide ribotide isomerase</fullName>
    </alternativeName>
</protein>
<dbReference type="InterPro" id="IPR013785">
    <property type="entry name" value="Aldolase_TIM"/>
</dbReference>
<evidence type="ECO:0000256" key="1">
    <source>
        <dbReference type="ARBA" id="ARBA00000901"/>
    </source>
</evidence>
<dbReference type="InterPro" id="IPR044524">
    <property type="entry name" value="Isoase_HisA-like"/>
</dbReference>
<dbReference type="InterPro" id="IPR006062">
    <property type="entry name" value="His_biosynth"/>
</dbReference>
<dbReference type="InterPro" id="IPR006063">
    <property type="entry name" value="HisA_bact_arch"/>
</dbReference>
<dbReference type="GO" id="GO:0005737">
    <property type="term" value="C:cytoplasm"/>
    <property type="evidence" value="ECO:0007669"/>
    <property type="project" value="UniProtKB-SubCell"/>
</dbReference>
<evidence type="ECO:0000256" key="9">
    <source>
        <dbReference type="HAMAP-Rule" id="MF_01014"/>
    </source>
</evidence>
<dbReference type="EC" id="5.3.1.16" evidence="9 11"/>
<evidence type="ECO:0000256" key="6">
    <source>
        <dbReference type="ARBA" id="ARBA00022605"/>
    </source>
</evidence>
<evidence type="ECO:0000256" key="3">
    <source>
        <dbReference type="ARBA" id="ARBA00005133"/>
    </source>
</evidence>
<dbReference type="AlphaFoldDB" id="A0A212TB77"/>
<name>A0A212TB77_9BURK</name>
<sequence>MLLIPAIDLKQGHCVRLEQGDMDKVTTFSEDPGAMAKHWVEQGARRLHLVDLDGAFAGKPKNESAIKSILKAVGDDIPVQLGGGIRDLETIERLLDDGLSYVIIGTAAVKNPGFLQDACVAFPGHIIVGLDAKEGKVATDGWSKLTGHEVADLAKKYEDYGVEAIIYTDIGRDGMLQGINMDATVKLAQAVNIPIIASGGLTNMNDIDALCAAEPEGVMGVIAGRAIYTGSLDLAKAQKYADEKSN</sequence>
<keyword evidence="13" id="KW-1185">Reference proteome</keyword>
<keyword evidence="7 9" id="KW-0368">Histidine biosynthesis</keyword>
<feature type="active site" description="Proton acceptor" evidence="9">
    <location>
        <position position="8"/>
    </location>
</feature>
<keyword evidence="5 9" id="KW-0963">Cytoplasm</keyword>
<comment type="similarity">
    <text evidence="4 9 10">Belongs to the HisA/HisF family.</text>
</comment>
<evidence type="ECO:0000256" key="5">
    <source>
        <dbReference type="ARBA" id="ARBA00022490"/>
    </source>
</evidence>
<evidence type="ECO:0000256" key="4">
    <source>
        <dbReference type="ARBA" id="ARBA00009667"/>
    </source>
</evidence>
<evidence type="ECO:0000256" key="7">
    <source>
        <dbReference type="ARBA" id="ARBA00023102"/>
    </source>
</evidence>
<organism evidence="12 13">
    <name type="scientific">Polynucleobacter victoriensis</name>
    <dbReference type="NCBI Taxonomy" id="2049319"/>
    <lineage>
        <taxon>Bacteria</taxon>
        <taxon>Pseudomonadati</taxon>
        <taxon>Pseudomonadota</taxon>
        <taxon>Betaproteobacteria</taxon>
        <taxon>Burkholderiales</taxon>
        <taxon>Burkholderiaceae</taxon>
        <taxon>Polynucleobacter</taxon>
    </lineage>
</organism>